<sequence length="167" mass="17718">MERPADPAHEPHIEAFNLTVALVFNHLYINFPIRQWFTAGTLGDAFKELCETPDQDLVLPSGIPQEAGVTYIRGSNVPPSRYLQEILRWLEINGLHFRDTDSDGDDVFQMTSKALTILGKSPDGISGNLGNSLTNAVGAAGAEAGKAAIGEVVGQIIGAAARGFAGG</sequence>
<accession>A0A8J7JIX8</accession>
<dbReference type="EMBL" id="JAELVR010000011">
    <property type="protein sequence ID" value="MBJ6373024.1"/>
    <property type="molecule type" value="Genomic_DNA"/>
</dbReference>
<organism evidence="1 2">
    <name type="scientific">Sedimentitalea arenosa</name>
    <dbReference type="NCBI Taxonomy" id="2798803"/>
    <lineage>
        <taxon>Bacteria</taxon>
        <taxon>Pseudomonadati</taxon>
        <taxon>Pseudomonadota</taxon>
        <taxon>Alphaproteobacteria</taxon>
        <taxon>Rhodobacterales</taxon>
        <taxon>Paracoccaceae</taxon>
        <taxon>Sedimentitalea</taxon>
    </lineage>
</organism>
<evidence type="ECO:0000313" key="1">
    <source>
        <dbReference type="EMBL" id="MBJ6373024.1"/>
    </source>
</evidence>
<name>A0A8J7JIX8_9RHOB</name>
<dbReference type="AlphaFoldDB" id="A0A8J7JIX8"/>
<evidence type="ECO:0000313" key="2">
    <source>
        <dbReference type="Proteomes" id="UP000619079"/>
    </source>
</evidence>
<gene>
    <name evidence="1" type="ORF">JF290_15970</name>
</gene>
<comment type="caution">
    <text evidence="1">The sequence shown here is derived from an EMBL/GenBank/DDBJ whole genome shotgun (WGS) entry which is preliminary data.</text>
</comment>
<dbReference type="Proteomes" id="UP000619079">
    <property type="component" value="Unassembled WGS sequence"/>
</dbReference>
<keyword evidence="2" id="KW-1185">Reference proteome</keyword>
<dbReference type="RefSeq" id="WP_199025902.1">
    <property type="nucleotide sequence ID" value="NZ_JAELVR010000011.1"/>
</dbReference>
<protein>
    <submittedName>
        <fullName evidence="1">Uncharacterized protein</fullName>
    </submittedName>
</protein>
<reference evidence="1" key="1">
    <citation type="submission" date="2020-12" db="EMBL/GenBank/DDBJ databases">
        <title>Sedimentitalea sp. nov., isolated from sand in Incheon.</title>
        <authorList>
            <person name="Kim W."/>
        </authorList>
    </citation>
    <scope>NUCLEOTIDE SEQUENCE</scope>
    <source>
        <strain evidence="1">CAU 1593</strain>
    </source>
</reference>
<proteinExistence type="predicted"/>